<dbReference type="EMBL" id="VZTX01028452">
    <property type="protein sequence ID" value="NXU19333.1"/>
    <property type="molecule type" value="Genomic_DNA"/>
</dbReference>
<dbReference type="Proteomes" id="UP000570592">
    <property type="component" value="Unassembled WGS sequence"/>
</dbReference>
<feature type="non-terminal residue" evidence="1">
    <location>
        <position position="288"/>
    </location>
</feature>
<dbReference type="GO" id="GO:0007411">
    <property type="term" value="P:axon guidance"/>
    <property type="evidence" value="ECO:0007669"/>
    <property type="project" value="TreeGrafter"/>
</dbReference>
<organism evidence="1 2">
    <name type="scientific">Pardalotus punctatus</name>
    <name type="common">spotted pardalote</name>
    <dbReference type="NCBI Taxonomy" id="254575"/>
    <lineage>
        <taxon>Eukaryota</taxon>
        <taxon>Metazoa</taxon>
        <taxon>Chordata</taxon>
        <taxon>Craniata</taxon>
        <taxon>Vertebrata</taxon>
        <taxon>Euteleostomi</taxon>
        <taxon>Archelosauria</taxon>
        <taxon>Archosauria</taxon>
        <taxon>Dinosauria</taxon>
        <taxon>Saurischia</taxon>
        <taxon>Theropoda</taxon>
        <taxon>Coelurosauria</taxon>
        <taxon>Aves</taxon>
        <taxon>Neognathae</taxon>
        <taxon>Neoaves</taxon>
        <taxon>Telluraves</taxon>
        <taxon>Australaves</taxon>
        <taxon>Passeriformes</taxon>
        <taxon>Meliphagoidea</taxon>
        <taxon>Pardalotidae</taxon>
        <taxon>Pardalotus</taxon>
    </lineage>
</organism>
<dbReference type="AlphaFoldDB" id="A0A7L3IP96"/>
<gene>
    <name evidence="1" type="primary">Dag1_1</name>
    <name evidence="1" type="ORF">PARPUN_R06880</name>
</gene>
<feature type="non-terminal residue" evidence="1">
    <location>
        <position position="1"/>
    </location>
</feature>
<dbReference type="GO" id="GO:0043236">
    <property type="term" value="F:laminin binding"/>
    <property type="evidence" value="ECO:0007669"/>
    <property type="project" value="TreeGrafter"/>
</dbReference>
<proteinExistence type="predicted"/>
<name>A0A7L3IP96_9PASS</name>
<comment type="caution">
    <text evidence="1">The sequence shown here is derived from an EMBL/GenBank/DDBJ whole genome shotgun (WGS) entry which is preliminary data.</text>
</comment>
<dbReference type="PANTHER" id="PTHR21559">
    <property type="entry name" value="DYSTROGLYCAN-RELATED"/>
    <property type="match status" value="1"/>
</dbReference>
<dbReference type="InterPro" id="IPR027468">
    <property type="entry name" value="Alpha-dystroglycan_domain_2"/>
</dbReference>
<reference evidence="1 2" key="1">
    <citation type="submission" date="2019-09" db="EMBL/GenBank/DDBJ databases">
        <title>Bird 10,000 Genomes (B10K) Project - Family phase.</title>
        <authorList>
            <person name="Zhang G."/>
        </authorList>
    </citation>
    <scope>NUCLEOTIDE SEQUENCE [LARGE SCALE GENOMIC DNA]</scope>
    <source>
        <strain evidence="1">B10K-DU-029-51</strain>
    </source>
</reference>
<protein>
    <submittedName>
        <fullName evidence="1">DAG1 protein</fullName>
    </submittedName>
</protein>
<dbReference type="Gene3D" id="3.30.70.1040">
    <property type="entry name" value="Dystroglycan, domain 2"/>
    <property type="match status" value="1"/>
</dbReference>
<sequence length="288" mass="31618">RCGKEAPVTSAEIILSAGAEALGVRERLSVVHRMAEYLRLPSSLLSLLQLTAPAARGWHTLAEDTGHSHLPASQHLRLSWPVTCGGFAMLQEFIQVLQHNVNSQRLSRLLGYEIAGWRILRRGHYERKSPGRHRRRLMITPTPALKPTRITLRPAAGEASRPLSFIVPSHLLTPRVVSPAQSLSAFCGESITMASYKVQNSIHLASQESLVTLEMDSAWDMPSNPPASSMVADSHFPDLSPSLMTETQLLFSELEVLPAQASGTSLLLEQPEPHVPETGSYFLSSKPE</sequence>
<dbReference type="SUPFAM" id="SSF111006">
    <property type="entry name" value="Dystroglycan, domain 2"/>
    <property type="match status" value="1"/>
</dbReference>
<dbReference type="GO" id="GO:0021675">
    <property type="term" value="P:nerve development"/>
    <property type="evidence" value="ECO:0007669"/>
    <property type="project" value="TreeGrafter"/>
</dbReference>
<dbReference type="GO" id="GO:0002009">
    <property type="term" value="P:morphogenesis of an epithelium"/>
    <property type="evidence" value="ECO:0007669"/>
    <property type="project" value="TreeGrafter"/>
</dbReference>
<dbReference type="GO" id="GO:0016203">
    <property type="term" value="P:muscle attachment"/>
    <property type="evidence" value="ECO:0007669"/>
    <property type="project" value="TreeGrafter"/>
</dbReference>
<dbReference type="PANTHER" id="PTHR21559:SF24">
    <property type="entry name" value="DYSTROGLYCAN 1"/>
    <property type="match status" value="1"/>
</dbReference>
<accession>A0A7L3IP96</accession>
<keyword evidence="2" id="KW-1185">Reference proteome</keyword>
<evidence type="ECO:0000313" key="2">
    <source>
        <dbReference type="Proteomes" id="UP000570592"/>
    </source>
</evidence>
<evidence type="ECO:0000313" key="1">
    <source>
        <dbReference type="EMBL" id="NXU19333.1"/>
    </source>
</evidence>
<dbReference type="GO" id="GO:0042383">
    <property type="term" value="C:sarcolemma"/>
    <property type="evidence" value="ECO:0007669"/>
    <property type="project" value="TreeGrafter"/>
</dbReference>
<dbReference type="GO" id="GO:0016011">
    <property type="term" value="C:dystroglycan complex"/>
    <property type="evidence" value="ECO:0007669"/>
    <property type="project" value="TreeGrafter"/>
</dbReference>